<keyword evidence="3" id="KW-1185">Reference proteome</keyword>
<proteinExistence type="predicted"/>
<dbReference type="InterPro" id="IPR001387">
    <property type="entry name" value="Cro/C1-type_HTH"/>
</dbReference>
<protein>
    <submittedName>
        <fullName evidence="2">XRE family transcriptional regulator</fullName>
    </submittedName>
</protein>
<evidence type="ECO:0000313" key="3">
    <source>
        <dbReference type="Proteomes" id="UP000274920"/>
    </source>
</evidence>
<dbReference type="InterPro" id="IPR010982">
    <property type="entry name" value="Lambda_DNA-bd_dom_sf"/>
</dbReference>
<name>A0A3R8JPE7_9FIRM</name>
<dbReference type="CDD" id="cd00093">
    <property type="entry name" value="HTH_XRE"/>
    <property type="match status" value="1"/>
</dbReference>
<organism evidence="2 3">
    <name type="scientific">Schaedlerella arabinosiphila</name>
    <dbReference type="NCBI Taxonomy" id="2044587"/>
    <lineage>
        <taxon>Bacteria</taxon>
        <taxon>Bacillati</taxon>
        <taxon>Bacillota</taxon>
        <taxon>Clostridia</taxon>
        <taxon>Lachnospirales</taxon>
        <taxon>Lachnospiraceae</taxon>
        <taxon>Schaedlerella</taxon>
    </lineage>
</organism>
<evidence type="ECO:0000313" key="2">
    <source>
        <dbReference type="EMBL" id="RRK32963.1"/>
    </source>
</evidence>
<feature type="domain" description="HTH cro/C1-type" evidence="1">
    <location>
        <begin position="16"/>
        <end position="75"/>
    </location>
</feature>
<dbReference type="EMBL" id="RHJS01000002">
    <property type="protein sequence ID" value="RRK32963.1"/>
    <property type="molecule type" value="Genomic_DNA"/>
</dbReference>
<sequence length="77" mass="8677">MEQKIKQEGIDIGGNIRRIRLEKGIGQTKLVGMLDLEGIGMTREALVKIERGIQHITGSQLRGIRDCLKTTYDELLK</sequence>
<dbReference type="SUPFAM" id="SSF47413">
    <property type="entry name" value="lambda repressor-like DNA-binding domains"/>
    <property type="match status" value="1"/>
</dbReference>
<dbReference type="AlphaFoldDB" id="A0A3R8JPE7"/>
<reference evidence="2" key="1">
    <citation type="submission" date="2018-10" db="EMBL/GenBank/DDBJ databases">
        <title>Schaedlerella arabinophila gen. nov. sp. nov., isolated from the mouse intestinal tract and comparative analysis with the genome of the closely related altered Schaedler flora strain ASF502.</title>
        <authorList>
            <person name="Miyake S."/>
            <person name="Soh M."/>
            <person name="Seedorf H."/>
        </authorList>
    </citation>
    <scope>NUCLEOTIDE SEQUENCE [LARGE SCALE GENOMIC DNA]</scope>
    <source>
        <strain evidence="2">DSM 106076</strain>
    </source>
</reference>
<comment type="caution">
    <text evidence="2">The sequence shown here is derived from an EMBL/GenBank/DDBJ whole genome shotgun (WGS) entry which is preliminary data.</text>
</comment>
<dbReference type="PROSITE" id="PS50943">
    <property type="entry name" value="HTH_CROC1"/>
    <property type="match status" value="1"/>
</dbReference>
<evidence type="ECO:0000259" key="1">
    <source>
        <dbReference type="PROSITE" id="PS50943"/>
    </source>
</evidence>
<dbReference type="Proteomes" id="UP000274920">
    <property type="component" value="Unassembled WGS sequence"/>
</dbReference>
<gene>
    <name evidence="2" type="ORF">EBB54_17615</name>
</gene>
<dbReference type="Gene3D" id="1.10.260.40">
    <property type="entry name" value="lambda repressor-like DNA-binding domains"/>
    <property type="match status" value="1"/>
</dbReference>
<dbReference type="GO" id="GO:0003677">
    <property type="term" value="F:DNA binding"/>
    <property type="evidence" value="ECO:0007669"/>
    <property type="project" value="InterPro"/>
</dbReference>
<accession>A0A3R8JPE7</accession>
<dbReference type="RefSeq" id="WP_125130863.1">
    <property type="nucleotide sequence ID" value="NZ_RHJS01000002.1"/>
</dbReference>